<sequence>MTAERFCLLATVESDSHMWNLVYLQLWLAERGWQVLNLGCCTPVQAVLDALDHHRHPHLLVISSVNGHGYSQGLALIRTLRQRHPHLHVVIGGKLTTSQAHTQKVGAELLAAGFDAVFTQADALDTFDRHLQKLNQHQHPLLLGTGTVPNWF</sequence>
<keyword evidence="3" id="KW-1185">Reference proteome</keyword>
<evidence type="ECO:0000259" key="1">
    <source>
        <dbReference type="PROSITE" id="PS51332"/>
    </source>
</evidence>
<accession>A0ABY6AIF3</accession>
<dbReference type="Pfam" id="PF02310">
    <property type="entry name" value="B12-binding"/>
    <property type="match status" value="1"/>
</dbReference>
<protein>
    <submittedName>
        <fullName evidence="2">Cobalamin B12-binding domain-containing protein</fullName>
    </submittedName>
</protein>
<organism evidence="2 3">
    <name type="scientific">Pseudomonas promysalinigenes</name>
    <dbReference type="NCBI Taxonomy" id="485898"/>
    <lineage>
        <taxon>Bacteria</taxon>
        <taxon>Pseudomonadati</taxon>
        <taxon>Pseudomonadota</taxon>
        <taxon>Gammaproteobacteria</taxon>
        <taxon>Pseudomonadales</taxon>
        <taxon>Pseudomonadaceae</taxon>
        <taxon>Pseudomonas</taxon>
    </lineage>
</organism>
<dbReference type="SUPFAM" id="SSF52242">
    <property type="entry name" value="Cobalamin (vitamin B12)-binding domain"/>
    <property type="match status" value="1"/>
</dbReference>
<gene>
    <name evidence="2" type="ORF">N5C08_13610</name>
</gene>
<dbReference type="CDD" id="cd02065">
    <property type="entry name" value="B12-binding_like"/>
    <property type="match status" value="1"/>
</dbReference>
<dbReference type="RefSeq" id="WP_261743504.1">
    <property type="nucleotide sequence ID" value="NZ_CP104557.1"/>
</dbReference>
<reference evidence="2" key="1">
    <citation type="submission" date="2022-09" db="EMBL/GenBank/DDBJ databases">
        <title>Complete genome sequence of Pseudomonas promysalinigenes strain RL-WG26, a newly isolated PGPR with the potential for plant salinity stress alleviation.</title>
        <authorList>
            <person name="Ren L."/>
            <person name="Wang G."/>
            <person name="Hu H."/>
        </authorList>
    </citation>
    <scope>NUCLEOTIDE SEQUENCE</scope>
    <source>
        <strain evidence="2">RL-WG26</strain>
    </source>
</reference>
<evidence type="ECO:0000313" key="3">
    <source>
        <dbReference type="Proteomes" id="UP001064504"/>
    </source>
</evidence>
<evidence type="ECO:0000313" key="2">
    <source>
        <dbReference type="EMBL" id="UXH38036.1"/>
    </source>
</evidence>
<dbReference type="PROSITE" id="PS51332">
    <property type="entry name" value="B12_BINDING"/>
    <property type="match status" value="1"/>
</dbReference>
<name>A0ABY6AIF3_9PSED</name>
<dbReference type="EMBL" id="CP104557">
    <property type="protein sequence ID" value="UXH38036.1"/>
    <property type="molecule type" value="Genomic_DNA"/>
</dbReference>
<dbReference type="Proteomes" id="UP001064504">
    <property type="component" value="Chromosome"/>
</dbReference>
<dbReference type="InterPro" id="IPR036724">
    <property type="entry name" value="Cobalamin-bd_sf"/>
</dbReference>
<feature type="domain" description="B12-binding" evidence="1">
    <location>
        <begin position="4"/>
        <end position="141"/>
    </location>
</feature>
<dbReference type="Gene3D" id="3.40.50.280">
    <property type="entry name" value="Cobalamin-binding domain"/>
    <property type="match status" value="1"/>
</dbReference>
<proteinExistence type="predicted"/>
<dbReference type="InterPro" id="IPR006158">
    <property type="entry name" value="Cobalamin-bd"/>
</dbReference>